<dbReference type="Proteomes" id="UP001144280">
    <property type="component" value="Unassembled WGS sequence"/>
</dbReference>
<evidence type="ECO:0000313" key="2">
    <source>
        <dbReference type="Proteomes" id="UP001144280"/>
    </source>
</evidence>
<dbReference type="RefSeq" id="WP_281899947.1">
    <property type="nucleotide sequence ID" value="NZ_BSDI01000029.1"/>
</dbReference>
<accession>A0ABQ5QZG4</accession>
<sequence>MGAQSEFGDYQLFIPAEAAPGLADVLSTLDHLFQNLDAVDAAPAFARPGTIPAAHDLVRRDRQVAADIDGALDRLRSDLAGIGSSVLGHLDHLVEADEENAHDIRNAGAP</sequence>
<name>A0ABQ5QZG4_9ACTN</name>
<organism evidence="1 2">
    <name type="scientific">Phytohabitans aurantiacus</name>
    <dbReference type="NCBI Taxonomy" id="3016789"/>
    <lineage>
        <taxon>Bacteria</taxon>
        <taxon>Bacillati</taxon>
        <taxon>Actinomycetota</taxon>
        <taxon>Actinomycetes</taxon>
        <taxon>Micromonosporales</taxon>
        <taxon>Micromonosporaceae</taxon>
    </lineage>
</organism>
<protein>
    <recommendedName>
        <fullName evidence="3">PE domain-containing protein</fullName>
    </recommendedName>
</protein>
<proteinExistence type="predicted"/>
<keyword evidence="2" id="KW-1185">Reference proteome</keyword>
<comment type="caution">
    <text evidence="1">The sequence shown here is derived from an EMBL/GenBank/DDBJ whole genome shotgun (WGS) entry which is preliminary data.</text>
</comment>
<gene>
    <name evidence="1" type="ORF">Pa4123_52240</name>
</gene>
<evidence type="ECO:0008006" key="3">
    <source>
        <dbReference type="Google" id="ProtNLM"/>
    </source>
</evidence>
<reference evidence="1" key="1">
    <citation type="submission" date="2022-12" db="EMBL/GenBank/DDBJ databases">
        <title>New Phytohabitans aurantiacus sp. RD004123 nov., an actinomycete isolated from soil.</title>
        <authorList>
            <person name="Triningsih D.W."/>
            <person name="Harunari E."/>
            <person name="Igarashi Y."/>
        </authorList>
    </citation>
    <scope>NUCLEOTIDE SEQUENCE</scope>
    <source>
        <strain evidence="1">RD004123</strain>
    </source>
</reference>
<dbReference type="EMBL" id="BSDI01000029">
    <property type="protein sequence ID" value="GLH99948.1"/>
    <property type="molecule type" value="Genomic_DNA"/>
</dbReference>
<evidence type="ECO:0000313" key="1">
    <source>
        <dbReference type="EMBL" id="GLH99948.1"/>
    </source>
</evidence>